<proteinExistence type="predicted"/>
<dbReference type="EMBL" id="KB292360">
    <property type="protein sequence ID" value="ELU17739.1"/>
    <property type="molecule type" value="Genomic_DNA"/>
</dbReference>
<evidence type="ECO:0000313" key="3">
    <source>
        <dbReference type="Proteomes" id="UP000014760"/>
    </source>
</evidence>
<evidence type="ECO:0000313" key="2">
    <source>
        <dbReference type="EnsemblMetazoa" id="CapteP223008"/>
    </source>
</evidence>
<reference evidence="2" key="3">
    <citation type="submission" date="2015-06" db="UniProtKB">
        <authorList>
            <consortium name="EnsemblMetazoa"/>
        </authorList>
    </citation>
    <scope>IDENTIFICATION</scope>
</reference>
<feature type="non-terminal residue" evidence="1">
    <location>
        <position position="348"/>
    </location>
</feature>
<evidence type="ECO:0000313" key="1">
    <source>
        <dbReference type="EMBL" id="ELU17739.1"/>
    </source>
</evidence>
<gene>
    <name evidence="1" type="ORF">CAPTEDRAFT_223008</name>
</gene>
<dbReference type="HOGENOM" id="CLU_068600_0_0_1"/>
<reference evidence="1 3" key="2">
    <citation type="journal article" date="2013" name="Nature">
        <title>Insights into bilaterian evolution from three spiralian genomes.</title>
        <authorList>
            <person name="Simakov O."/>
            <person name="Marletaz F."/>
            <person name="Cho S.J."/>
            <person name="Edsinger-Gonzales E."/>
            <person name="Havlak P."/>
            <person name="Hellsten U."/>
            <person name="Kuo D.H."/>
            <person name="Larsson T."/>
            <person name="Lv J."/>
            <person name="Arendt D."/>
            <person name="Savage R."/>
            <person name="Osoegawa K."/>
            <person name="de Jong P."/>
            <person name="Grimwood J."/>
            <person name="Chapman J.A."/>
            <person name="Shapiro H."/>
            <person name="Aerts A."/>
            <person name="Otillar R.P."/>
            <person name="Terry A.Y."/>
            <person name="Boore J.L."/>
            <person name="Grigoriev I.V."/>
            <person name="Lindberg D.R."/>
            <person name="Seaver E.C."/>
            <person name="Weisblat D.A."/>
            <person name="Putnam N.H."/>
            <person name="Rokhsar D.S."/>
        </authorList>
    </citation>
    <scope>NUCLEOTIDE SEQUENCE</scope>
    <source>
        <strain evidence="1 3">I ESC-2004</strain>
    </source>
</reference>
<dbReference type="EMBL" id="AMQN01035567">
    <property type="status" value="NOT_ANNOTATED_CDS"/>
    <property type="molecule type" value="Genomic_DNA"/>
</dbReference>
<keyword evidence="3" id="KW-1185">Reference proteome</keyword>
<reference evidence="3" key="1">
    <citation type="submission" date="2012-12" db="EMBL/GenBank/DDBJ databases">
        <authorList>
            <person name="Hellsten U."/>
            <person name="Grimwood J."/>
            <person name="Chapman J.A."/>
            <person name="Shapiro H."/>
            <person name="Aerts A."/>
            <person name="Otillar R.P."/>
            <person name="Terry A.Y."/>
            <person name="Boore J.L."/>
            <person name="Simakov O."/>
            <person name="Marletaz F."/>
            <person name="Cho S.-J."/>
            <person name="Edsinger-Gonzales E."/>
            <person name="Havlak P."/>
            <person name="Kuo D.-H."/>
            <person name="Larsson T."/>
            <person name="Lv J."/>
            <person name="Arendt D."/>
            <person name="Savage R."/>
            <person name="Osoegawa K."/>
            <person name="de Jong P."/>
            <person name="Lindberg D.R."/>
            <person name="Seaver E.C."/>
            <person name="Weisblat D.A."/>
            <person name="Putnam N.H."/>
            <person name="Grigoriev I.V."/>
            <person name="Rokhsar D.S."/>
        </authorList>
    </citation>
    <scope>NUCLEOTIDE SEQUENCE</scope>
    <source>
        <strain evidence="3">I ESC-2004</strain>
    </source>
</reference>
<dbReference type="OrthoDB" id="6211059at2759"/>
<name>R7VGL3_CAPTE</name>
<dbReference type="AlphaFoldDB" id="R7VGL3"/>
<organism evidence="1">
    <name type="scientific">Capitella teleta</name>
    <name type="common">Polychaete worm</name>
    <dbReference type="NCBI Taxonomy" id="283909"/>
    <lineage>
        <taxon>Eukaryota</taxon>
        <taxon>Metazoa</taxon>
        <taxon>Spiralia</taxon>
        <taxon>Lophotrochozoa</taxon>
        <taxon>Annelida</taxon>
        <taxon>Polychaeta</taxon>
        <taxon>Sedentaria</taxon>
        <taxon>Scolecida</taxon>
        <taxon>Capitellidae</taxon>
        <taxon>Capitella</taxon>
    </lineage>
</organism>
<dbReference type="EMBL" id="AMQN01035568">
    <property type="status" value="NOT_ANNOTATED_CDS"/>
    <property type="molecule type" value="Genomic_DNA"/>
</dbReference>
<accession>R7VGL3</accession>
<protein>
    <submittedName>
        <fullName evidence="1 2">Uncharacterized protein</fullName>
    </submittedName>
</protein>
<dbReference type="Proteomes" id="UP000014760">
    <property type="component" value="Unassembled WGS sequence"/>
</dbReference>
<sequence length="348" mass="39378">MDLNGVIDFIESQDDDAFTLTSCETSFEDDLCLGRGRFREILETMKTQHSNISSPLDQDFAKCLEHLDHFENLIEELETISRASACPWAQVHCFLTSQKIQDMCRELNINSAAVLQVALQFCEDIVTRPANFALPSKDTNTETVTDHQSEIIMYITGAILHKLKKRYARSGRSDDLDVIEGLISHEKKKGPRPSLIEVKSRGGLLTPVEALEPLMRIAYQKFKTGLKSAGLFSAEVMTTGLPEESPISDLDDSVVSAEALLASTTWLNAAHCPHIWPPSRCNKGTPPLLIFDPHNMQRAELAMNRCPVEINRFLLFYHSIWKSSIPLKFMDSFSKKALIRRVRKRIWK</sequence>
<dbReference type="EnsemblMetazoa" id="CapteT223008">
    <property type="protein sequence ID" value="CapteP223008"/>
    <property type="gene ID" value="CapteG223008"/>
</dbReference>